<sequence length="192" mass="22160">MSIQCQKITKLQTIARAICSDYRIKHILGVEKFIVRLARFYKLDEQSCRIMAWGHDLFRDLDGKVLLNMASSLGYDFSELEAKSPILLHGKLAALYMKRVFNIEGEVFKGIFWHASGYPELPECAKALIVADIAEESRRFPEAISIRENAFNDLEKTYVAVIRLKMNWALNNNLFVLPETVDTWNRYCMGVF</sequence>
<evidence type="ECO:0000259" key="1">
    <source>
        <dbReference type="Pfam" id="PF01966"/>
    </source>
</evidence>
<dbReference type="SUPFAM" id="SSF109604">
    <property type="entry name" value="HD-domain/PDEase-like"/>
    <property type="match status" value="1"/>
</dbReference>
<dbReference type="Pfam" id="PF01966">
    <property type="entry name" value="HD"/>
    <property type="match status" value="1"/>
</dbReference>
<dbReference type="RefSeq" id="WP_068346182.1">
    <property type="nucleotide sequence ID" value="NZ_JFHK01000004.1"/>
</dbReference>
<dbReference type="PANTHER" id="PTHR35795:SF1">
    <property type="entry name" value="BIS(5'-NUCLEOSYL)-TETRAPHOSPHATASE, SYMMETRICAL"/>
    <property type="match status" value="1"/>
</dbReference>
<evidence type="ECO:0000313" key="2">
    <source>
        <dbReference type="EMBL" id="OAA31220.1"/>
    </source>
</evidence>
<dbReference type="InterPro" id="IPR051094">
    <property type="entry name" value="Diverse_Catalytic_Enzymes"/>
</dbReference>
<gene>
    <name evidence="2" type="ORF">AT15_06905</name>
</gene>
<proteinExistence type="predicted"/>
<dbReference type="STRING" id="1453497.AT15_06905"/>
<dbReference type="EMBL" id="JFHK01000004">
    <property type="protein sequence ID" value="OAA31220.1"/>
    <property type="molecule type" value="Genomic_DNA"/>
</dbReference>
<dbReference type="OrthoDB" id="46240at2"/>
<feature type="domain" description="HD" evidence="1">
    <location>
        <begin position="23"/>
        <end position="133"/>
    </location>
</feature>
<dbReference type="PATRIC" id="fig|1453497.3.peg.1378"/>
<dbReference type="Gene3D" id="1.10.3210.10">
    <property type="entry name" value="Hypothetical protein af1432"/>
    <property type="match status" value="1"/>
</dbReference>
<protein>
    <recommendedName>
        <fullName evidence="1">HD domain-containing protein</fullName>
    </recommendedName>
</protein>
<organism evidence="2 3">
    <name type="scientific">Kosmotoga arenicorallina S304</name>
    <dbReference type="NCBI Taxonomy" id="1453497"/>
    <lineage>
        <taxon>Bacteria</taxon>
        <taxon>Thermotogati</taxon>
        <taxon>Thermotogota</taxon>
        <taxon>Thermotogae</taxon>
        <taxon>Kosmotogales</taxon>
        <taxon>Kosmotogaceae</taxon>
        <taxon>Kosmotoga</taxon>
    </lineage>
</organism>
<comment type="caution">
    <text evidence="2">The sequence shown here is derived from an EMBL/GenBank/DDBJ whole genome shotgun (WGS) entry which is preliminary data.</text>
</comment>
<reference evidence="2 3" key="1">
    <citation type="submission" date="2014-02" db="EMBL/GenBank/DDBJ databases">
        <title>Kosmotoga genome sequencing.</title>
        <authorList>
            <person name="Pollo S.M."/>
            <person name="Charchuk R."/>
            <person name="Nesbo C.L."/>
        </authorList>
    </citation>
    <scope>NUCLEOTIDE SEQUENCE [LARGE SCALE GENOMIC DNA]</scope>
    <source>
        <strain evidence="2 3">S304</strain>
    </source>
</reference>
<keyword evidence="3" id="KW-1185">Reference proteome</keyword>
<dbReference type="AlphaFoldDB" id="A0A182C721"/>
<evidence type="ECO:0000313" key="3">
    <source>
        <dbReference type="Proteomes" id="UP000077339"/>
    </source>
</evidence>
<accession>A0A182C721</accession>
<dbReference type="InterPro" id="IPR006674">
    <property type="entry name" value="HD_domain"/>
</dbReference>
<name>A0A182C721_9BACT</name>
<dbReference type="PANTHER" id="PTHR35795">
    <property type="entry name" value="SLR1885 PROTEIN"/>
    <property type="match status" value="1"/>
</dbReference>
<dbReference type="Proteomes" id="UP000077339">
    <property type="component" value="Unassembled WGS sequence"/>
</dbReference>